<accession>A0A2N1PQW6</accession>
<proteinExistence type="predicted"/>
<dbReference type="SUPFAM" id="SSF47384">
    <property type="entry name" value="Homodimeric domain of signal transducing histidine kinase"/>
    <property type="match status" value="1"/>
</dbReference>
<dbReference type="InterPro" id="IPR003594">
    <property type="entry name" value="HATPase_dom"/>
</dbReference>
<dbReference type="SMART" id="SM00387">
    <property type="entry name" value="HATPase_c"/>
    <property type="match status" value="1"/>
</dbReference>
<dbReference type="Gene3D" id="1.10.287.130">
    <property type="match status" value="1"/>
</dbReference>
<evidence type="ECO:0000256" key="7">
    <source>
        <dbReference type="ARBA" id="ARBA00022777"/>
    </source>
</evidence>
<feature type="transmembrane region" description="Helical" evidence="11">
    <location>
        <begin position="44"/>
        <end position="66"/>
    </location>
</feature>
<evidence type="ECO:0000259" key="12">
    <source>
        <dbReference type="PROSITE" id="PS50109"/>
    </source>
</evidence>
<dbReference type="Pfam" id="PF02518">
    <property type="entry name" value="HATPase_c"/>
    <property type="match status" value="1"/>
</dbReference>
<dbReference type="EMBL" id="PGXC01000004">
    <property type="protein sequence ID" value="PKK90729.1"/>
    <property type="molecule type" value="Genomic_DNA"/>
</dbReference>
<comment type="subcellular location">
    <subcellularLocation>
        <location evidence="2">Membrane</location>
    </subcellularLocation>
</comment>
<evidence type="ECO:0000313" key="13">
    <source>
        <dbReference type="EMBL" id="PKK90729.1"/>
    </source>
</evidence>
<dbReference type="PANTHER" id="PTHR45436">
    <property type="entry name" value="SENSOR HISTIDINE KINASE YKOH"/>
    <property type="match status" value="1"/>
</dbReference>
<dbReference type="PANTHER" id="PTHR45436:SF5">
    <property type="entry name" value="SENSOR HISTIDINE KINASE TRCS"/>
    <property type="match status" value="1"/>
</dbReference>
<evidence type="ECO:0000256" key="1">
    <source>
        <dbReference type="ARBA" id="ARBA00000085"/>
    </source>
</evidence>
<feature type="domain" description="Histidine kinase" evidence="12">
    <location>
        <begin position="200"/>
        <end position="410"/>
    </location>
</feature>
<keyword evidence="4" id="KW-0597">Phosphoprotein</keyword>
<dbReference type="PRINTS" id="PR00344">
    <property type="entry name" value="BCTRLSENSOR"/>
</dbReference>
<evidence type="ECO:0000256" key="8">
    <source>
        <dbReference type="ARBA" id="ARBA00022989"/>
    </source>
</evidence>
<dbReference type="InterPro" id="IPR050428">
    <property type="entry name" value="TCS_sensor_his_kinase"/>
</dbReference>
<protein>
    <recommendedName>
        <fullName evidence="3">histidine kinase</fullName>
        <ecNumber evidence="3">2.7.13.3</ecNumber>
    </recommendedName>
</protein>
<dbReference type="InterPro" id="IPR003661">
    <property type="entry name" value="HisK_dim/P_dom"/>
</dbReference>
<evidence type="ECO:0000256" key="2">
    <source>
        <dbReference type="ARBA" id="ARBA00004370"/>
    </source>
</evidence>
<dbReference type="SUPFAM" id="SSF55874">
    <property type="entry name" value="ATPase domain of HSP90 chaperone/DNA topoisomerase II/histidine kinase"/>
    <property type="match status" value="1"/>
</dbReference>
<dbReference type="InterPro" id="IPR036890">
    <property type="entry name" value="HATPase_C_sf"/>
</dbReference>
<keyword evidence="7" id="KW-0418">Kinase</keyword>
<keyword evidence="9 11" id="KW-0472">Membrane</keyword>
<dbReference type="PROSITE" id="PS50109">
    <property type="entry name" value="HIS_KIN"/>
    <property type="match status" value="1"/>
</dbReference>
<keyword evidence="5" id="KW-0808">Transferase</keyword>
<dbReference type="CDD" id="cd00082">
    <property type="entry name" value="HisKA"/>
    <property type="match status" value="1"/>
</dbReference>
<evidence type="ECO:0000313" key="14">
    <source>
        <dbReference type="Proteomes" id="UP000233256"/>
    </source>
</evidence>
<dbReference type="InterPro" id="IPR036097">
    <property type="entry name" value="HisK_dim/P_sf"/>
</dbReference>
<evidence type="ECO:0000256" key="3">
    <source>
        <dbReference type="ARBA" id="ARBA00012438"/>
    </source>
</evidence>
<keyword evidence="8 11" id="KW-1133">Transmembrane helix</keyword>
<feature type="transmembrane region" description="Helical" evidence="11">
    <location>
        <begin position="110"/>
        <end position="129"/>
    </location>
</feature>
<sequence>MRSHRPALRMKVDQNSQTTSTKTDEGCSDTSVCSGRSALSITSVIKILILFIIFSAALQNFSYFVLVEGFRRQTVNLNAELSKVLTLEPFSDVMQIVSDMEKSTASIQQAITWMTTGSLALALVLALWISKKILIPLNSLIFGLQNISLSTKTRIPESSAPEELLNAVCTFNSMATKLENAAEALEKTAGLRAAGETAAILAHEIKNPLSAAGLSLTALKRRIHGDQLEMALEIEEALQRIDFAVKALSDLARPTAVRSEPIDINGLLNSILTLTSRVAEKASTKLILNIDNHEFGSTDQLSMIGDREAAIQVLVNLVLNSIRATPEGIVEISVARADESILIRISDNGPGLPAGFDINNIQPFKSGFKGGIGLGLIVVKSACDSMGWKINTSASSPNGAVFELHVPIHSIQEG</sequence>
<dbReference type="EC" id="2.7.13.3" evidence="3"/>
<dbReference type="SMART" id="SM00388">
    <property type="entry name" value="HisKA"/>
    <property type="match status" value="1"/>
</dbReference>
<reference evidence="13 14" key="1">
    <citation type="journal article" date="2017" name="ISME J.">
        <title>Potential for microbial H2 and metal transformations associated with novel bacteria and archaea in deep terrestrial subsurface sediments.</title>
        <authorList>
            <person name="Hernsdorf A.W."/>
            <person name="Amano Y."/>
            <person name="Miyakawa K."/>
            <person name="Ise K."/>
            <person name="Suzuki Y."/>
            <person name="Anantharaman K."/>
            <person name="Probst A."/>
            <person name="Burstein D."/>
            <person name="Thomas B.C."/>
            <person name="Banfield J.F."/>
        </authorList>
    </citation>
    <scope>NUCLEOTIDE SEQUENCE [LARGE SCALE GENOMIC DNA]</scope>
    <source>
        <strain evidence="13">HGW-Wallbacteria-1</strain>
    </source>
</reference>
<organism evidence="13 14">
    <name type="scientific">Candidatus Wallbacteria bacterium HGW-Wallbacteria-1</name>
    <dbReference type="NCBI Taxonomy" id="2013854"/>
    <lineage>
        <taxon>Bacteria</taxon>
        <taxon>Candidatus Walliibacteriota</taxon>
    </lineage>
</organism>
<dbReference type="Gene3D" id="6.10.340.10">
    <property type="match status" value="1"/>
</dbReference>
<evidence type="ECO:0000256" key="9">
    <source>
        <dbReference type="ARBA" id="ARBA00023136"/>
    </source>
</evidence>
<gene>
    <name evidence="13" type="ORF">CVV64_07575</name>
</gene>
<evidence type="ECO:0000256" key="10">
    <source>
        <dbReference type="SAM" id="MobiDB-lite"/>
    </source>
</evidence>
<dbReference type="Proteomes" id="UP000233256">
    <property type="component" value="Unassembled WGS sequence"/>
</dbReference>
<dbReference type="Pfam" id="PF00512">
    <property type="entry name" value="HisKA"/>
    <property type="match status" value="1"/>
</dbReference>
<feature type="region of interest" description="Disordered" evidence="10">
    <location>
        <begin position="1"/>
        <end position="27"/>
    </location>
</feature>
<evidence type="ECO:0000256" key="5">
    <source>
        <dbReference type="ARBA" id="ARBA00022679"/>
    </source>
</evidence>
<evidence type="ECO:0000256" key="4">
    <source>
        <dbReference type="ARBA" id="ARBA00022553"/>
    </source>
</evidence>
<dbReference type="GO" id="GO:0005886">
    <property type="term" value="C:plasma membrane"/>
    <property type="evidence" value="ECO:0007669"/>
    <property type="project" value="TreeGrafter"/>
</dbReference>
<dbReference type="InterPro" id="IPR004358">
    <property type="entry name" value="Sig_transdc_His_kin-like_C"/>
</dbReference>
<name>A0A2N1PQW6_9BACT</name>
<evidence type="ECO:0000256" key="6">
    <source>
        <dbReference type="ARBA" id="ARBA00022692"/>
    </source>
</evidence>
<dbReference type="AlphaFoldDB" id="A0A2N1PQW6"/>
<comment type="caution">
    <text evidence="13">The sequence shown here is derived from an EMBL/GenBank/DDBJ whole genome shotgun (WGS) entry which is preliminary data.</text>
</comment>
<evidence type="ECO:0000256" key="11">
    <source>
        <dbReference type="SAM" id="Phobius"/>
    </source>
</evidence>
<keyword evidence="6 11" id="KW-0812">Transmembrane</keyword>
<dbReference type="GO" id="GO:0000155">
    <property type="term" value="F:phosphorelay sensor kinase activity"/>
    <property type="evidence" value="ECO:0007669"/>
    <property type="project" value="InterPro"/>
</dbReference>
<dbReference type="Gene3D" id="3.30.565.10">
    <property type="entry name" value="Histidine kinase-like ATPase, C-terminal domain"/>
    <property type="match status" value="1"/>
</dbReference>
<dbReference type="InterPro" id="IPR005467">
    <property type="entry name" value="His_kinase_dom"/>
</dbReference>
<comment type="catalytic activity">
    <reaction evidence="1">
        <text>ATP + protein L-histidine = ADP + protein N-phospho-L-histidine.</text>
        <dbReference type="EC" id="2.7.13.3"/>
    </reaction>
</comment>